<accession>A0AA38FFQ1</accession>
<name>A0AA38FFQ1_TAXCH</name>
<dbReference type="AlphaFoldDB" id="A0AA38FFQ1"/>
<comment type="caution">
    <text evidence="2">The sequence shown here is derived from an EMBL/GenBank/DDBJ whole genome shotgun (WGS) entry which is preliminary data.</text>
</comment>
<feature type="region of interest" description="Disordered" evidence="1">
    <location>
        <begin position="150"/>
        <end position="176"/>
    </location>
</feature>
<protein>
    <submittedName>
        <fullName evidence="2">Uncharacterized protein</fullName>
    </submittedName>
</protein>
<gene>
    <name evidence="2" type="ORF">KI387_031288</name>
</gene>
<reference evidence="2 3" key="1">
    <citation type="journal article" date="2021" name="Nat. Plants">
        <title>The Taxus genome provides insights into paclitaxel biosynthesis.</title>
        <authorList>
            <person name="Xiong X."/>
            <person name="Gou J."/>
            <person name="Liao Q."/>
            <person name="Li Y."/>
            <person name="Zhou Q."/>
            <person name="Bi G."/>
            <person name="Li C."/>
            <person name="Du R."/>
            <person name="Wang X."/>
            <person name="Sun T."/>
            <person name="Guo L."/>
            <person name="Liang H."/>
            <person name="Lu P."/>
            <person name="Wu Y."/>
            <person name="Zhang Z."/>
            <person name="Ro D.K."/>
            <person name="Shang Y."/>
            <person name="Huang S."/>
            <person name="Yan J."/>
        </authorList>
    </citation>
    <scope>NUCLEOTIDE SEQUENCE [LARGE SCALE GENOMIC DNA]</scope>
    <source>
        <strain evidence="2">Ta-2019</strain>
    </source>
</reference>
<evidence type="ECO:0000313" key="3">
    <source>
        <dbReference type="Proteomes" id="UP000824469"/>
    </source>
</evidence>
<dbReference type="EMBL" id="JAHRHJ020000010">
    <property type="protein sequence ID" value="KAH9299606.1"/>
    <property type="molecule type" value="Genomic_DNA"/>
</dbReference>
<sequence length="377" mass="42577">MDSVEKVMGIPVVGREVYKPKKEASEELNLFLKGNENLTSHFVGYLRLSLPNLYDEVALSLIQFLTLEGHHKCIYAYHLPMLNHFRRGQDFSFPYFLVSFPVCLYFTVQNEKNLCPSPSRLYPFLVKRVALDIDKTGSLKLALEAYADGTGLDSEEEESSDDSDSQDGDSDDDQDEVEVVTAQNLKDLKSKQIPCSPSNTKGESSKQDVLTPINAQLEQHFEAMGHVGLIKGENHLARMVVDIEELKGDMWLTKSLVQFLFNDWHKMKEQVEEVVSIGQGGEIEVLKANFGAITKEMDQVKVILHSYMEWSIVMVKSTLQHLQTLGQLTNTYCVMDSQGRKRKATPDGFDLGSLAVNIEDLVKEWAKVLEGLEKSYK</sequence>
<dbReference type="Proteomes" id="UP000824469">
    <property type="component" value="Unassembled WGS sequence"/>
</dbReference>
<evidence type="ECO:0000313" key="2">
    <source>
        <dbReference type="EMBL" id="KAH9299606.1"/>
    </source>
</evidence>
<proteinExistence type="predicted"/>
<feature type="compositionally biased region" description="Acidic residues" evidence="1">
    <location>
        <begin position="153"/>
        <end position="176"/>
    </location>
</feature>
<organism evidence="2 3">
    <name type="scientific">Taxus chinensis</name>
    <name type="common">Chinese yew</name>
    <name type="synonym">Taxus wallichiana var. chinensis</name>
    <dbReference type="NCBI Taxonomy" id="29808"/>
    <lineage>
        <taxon>Eukaryota</taxon>
        <taxon>Viridiplantae</taxon>
        <taxon>Streptophyta</taxon>
        <taxon>Embryophyta</taxon>
        <taxon>Tracheophyta</taxon>
        <taxon>Spermatophyta</taxon>
        <taxon>Pinopsida</taxon>
        <taxon>Pinidae</taxon>
        <taxon>Conifers II</taxon>
        <taxon>Cupressales</taxon>
        <taxon>Taxaceae</taxon>
        <taxon>Taxus</taxon>
    </lineage>
</organism>
<keyword evidence="3" id="KW-1185">Reference proteome</keyword>
<evidence type="ECO:0000256" key="1">
    <source>
        <dbReference type="SAM" id="MobiDB-lite"/>
    </source>
</evidence>